<organism evidence="5 6">
    <name type="scientific">Elsinoe australis</name>
    <dbReference type="NCBI Taxonomy" id="40998"/>
    <lineage>
        <taxon>Eukaryota</taxon>
        <taxon>Fungi</taxon>
        <taxon>Dikarya</taxon>
        <taxon>Ascomycota</taxon>
        <taxon>Pezizomycotina</taxon>
        <taxon>Dothideomycetes</taxon>
        <taxon>Dothideomycetidae</taxon>
        <taxon>Myriangiales</taxon>
        <taxon>Elsinoaceae</taxon>
        <taxon>Elsinoe</taxon>
    </lineage>
</organism>
<dbReference type="PANTHER" id="PTHR22812">
    <property type="entry name" value="CHROMOBOX PROTEIN"/>
    <property type="match status" value="1"/>
</dbReference>
<keyword evidence="3" id="KW-0539">Nucleus</keyword>
<protein>
    <recommendedName>
        <fullName evidence="4">Chromo domain-containing protein</fullName>
    </recommendedName>
</protein>
<gene>
    <name evidence="5" type="ORF">C1H76_8150</name>
</gene>
<dbReference type="InterPro" id="IPR017984">
    <property type="entry name" value="Chromo_dom_subgr"/>
</dbReference>
<evidence type="ECO:0000313" key="5">
    <source>
        <dbReference type="EMBL" id="TKX19704.1"/>
    </source>
</evidence>
<dbReference type="CDD" id="cd00024">
    <property type="entry name" value="CD_CSD"/>
    <property type="match status" value="1"/>
</dbReference>
<dbReference type="InterPro" id="IPR023780">
    <property type="entry name" value="Chromo_domain"/>
</dbReference>
<reference evidence="5 6" key="1">
    <citation type="submission" date="2018-02" db="EMBL/GenBank/DDBJ databases">
        <title>Draft genome sequences of Elsinoe sp., causing black scab on jojoba.</title>
        <authorList>
            <person name="Stodart B."/>
            <person name="Jeffress S."/>
            <person name="Ash G."/>
            <person name="Arun Chinnappa K."/>
        </authorList>
    </citation>
    <scope>NUCLEOTIDE SEQUENCE [LARGE SCALE GENOMIC DNA]</scope>
    <source>
        <strain evidence="5 6">Hillstone_2</strain>
    </source>
</reference>
<sequence>MLNCKNLRTLRPKKKFAAKYIGPFTVAETVGHQAYRLQLLARMKAIHPTFHVSLLEPYRRSDDVAPPPLEIEGVEEYEAEEVVDKGLIDGKIHYRVRWKGYPDEESTWEPSENLRNARELVRQFEESRSKRA</sequence>
<dbReference type="InterPro" id="IPR056924">
    <property type="entry name" value="SH3_Tf2-1"/>
</dbReference>
<comment type="subcellular location">
    <subcellularLocation>
        <location evidence="1">Nucleus</location>
    </subcellularLocation>
</comment>
<proteinExistence type="predicted"/>
<dbReference type="SUPFAM" id="SSF54160">
    <property type="entry name" value="Chromo domain-like"/>
    <property type="match status" value="1"/>
</dbReference>
<comment type="subunit">
    <text evidence="2">Component of the NuA4 histone acetyltransferase complex.</text>
</comment>
<evidence type="ECO:0000256" key="2">
    <source>
        <dbReference type="ARBA" id="ARBA00011353"/>
    </source>
</evidence>
<evidence type="ECO:0000256" key="1">
    <source>
        <dbReference type="ARBA" id="ARBA00004123"/>
    </source>
</evidence>
<dbReference type="PRINTS" id="PR00504">
    <property type="entry name" value="CHROMODOMAIN"/>
</dbReference>
<dbReference type="Gene3D" id="2.40.50.40">
    <property type="match status" value="1"/>
</dbReference>
<evidence type="ECO:0000259" key="4">
    <source>
        <dbReference type="PROSITE" id="PS50013"/>
    </source>
</evidence>
<dbReference type="Pfam" id="PF00385">
    <property type="entry name" value="Chromo"/>
    <property type="match status" value="1"/>
</dbReference>
<dbReference type="Pfam" id="PF24626">
    <property type="entry name" value="SH3_Tf2-1"/>
    <property type="match status" value="1"/>
</dbReference>
<dbReference type="EMBL" id="PTQR01000107">
    <property type="protein sequence ID" value="TKX19704.1"/>
    <property type="molecule type" value="Genomic_DNA"/>
</dbReference>
<dbReference type="GO" id="GO:0006338">
    <property type="term" value="P:chromatin remodeling"/>
    <property type="evidence" value="ECO:0007669"/>
    <property type="project" value="UniProtKB-ARBA"/>
</dbReference>
<feature type="domain" description="Chromo" evidence="4">
    <location>
        <begin position="77"/>
        <end position="132"/>
    </location>
</feature>
<dbReference type="AlphaFoldDB" id="A0A4U7AVL1"/>
<name>A0A4U7AVL1_9PEZI</name>
<dbReference type="InterPro" id="IPR023779">
    <property type="entry name" value="Chromodomain_CS"/>
</dbReference>
<evidence type="ECO:0000256" key="3">
    <source>
        <dbReference type="ARBA" id="ARBA00023242"/>
    </source>
</evidence>
<dbReference type="PROSITE" id="PS00598">
    <property type="entry name" value="CHROMO_1"/>
    <property type="match status" value="1"/>
</dbReference>
<dbReference type="InterPro" id="IPR016197">
    <property type="entry name" value="Chromo-like_dom_sf"/>
</dbReference>
<dbReference type="PROSITE" id="PS50013">
    <property type="entry name" value="CHROMO_2"/>
    <property type="match status" value="1"/>
</dbReference>
<comment type="caution">
    <text evidence="5">The sequence shown here is derived from an EMBL/GenBank/DDBJ whole genome shotgun (WGS) entry which is preliminary data.</text>
</comment>
<dbReference type="InterPro" id="IPR051219">
    <property type="entry name" value="Heterochromatin_chromo-domain"/>
</dbReference>
<dbReference type="InterPro" id="IPR000953">
    <property type="entry name" value="Chromo/chromo_shadow_dom"/>
</dbReference>
<dbReference type="Proteomes" id="UP000308133">
    <property type="component" value="Unassembled WGS sequence"/>
</dbReference>
<accession>A0A4U7AVL1</accession>
<dbReference type="SMART" id="SM00298">
    <property type="entry name" value="CHROMO"/>
    <property type="match status" value="1"/>
</dbReference>
<dbReference type="GO" id="GO:0005634">
    <property type="term" value="C:nucleus"/>
    <property type="evidence" value="ECO:0007669"/>
    <property type="project" value="UniProtKB-SubCell"/>
</dbReference>
<evidence type="ECO:0000313" key="6">
    <source>
        <dbReference type="Proteomes" id="UP000308133"/>
    </source>
</evidence>